<dbReference type="GeneID" id="27417813"/>
<gene>
    <name evidence="3" type="ORF">PSEUBRA_SCAF17g04260</name>
</gene>
<feature type="compositionally biased region" description="Basic and acidic residues" evidence="2">
    <location>
        <begin position="555"/>
        <end position="565"/>
    </location>
</feature>
<dbReference type="GO" id="GO:0005737">
    <property type="term" value="C:cytoplasm"/>
    <property type="evidence" value="ECO:0007669"/>
    <property type="project" value="TreeGrafter"/>
</dbReference>
<dbReference type="InterPro" id="IPR051033">
    <property type="entry name" value="SH3BGR"/>
</dbReference>
<dbReference type="OMA" id="PLRFAKM"/>
<reference evidence="4" key="1">
    <citation type="journal article" date="2013" name="Genome Announc.">
        <title>Draft genome sequence of Pseudozyma brasiliensis sp. nov. strain GHG001, a high producer of endo-1,4-xylanase isolated from an insect pest of sugarcane.</title>
        <authorList>
            <person name="Oliveira J.V.D.C."/>
            <person name="dos Santos R.A.C."/>
            <person name="Borges T.A."/>
            <person name="Riano-Pachon D.M."/>
            <person name="Goldman G.H."/>
        </authorList>
    </citation>
    <scope>NUCLEOTIDE SEQUENCE [LARGE SCALE GENOMIC DNA]</scope>
    <source>
        <strain evidence="4">GHG001</strain>
    </source>
</reference>
<feature type="compositionally biased region" description="Basic and acidic residues" evidence="2">
    <location>
        <begin position="790"/>
        <end position="799"/>
    </location>
</feature>
<dbReference type="Pfam" id="PF04908">
    <property type="entry name" value="SH3BGR"/>
    <property type="match status" value="1"/>
</dbReference>
<keyword evidence="4" id="KW-1185">Reference proteome</keyword>
<dbReference type="AlphaFoldDB" id="V5EZH6"/>
<feature type="region of interest" description="Disordered" evidence="2">
    <location>
        <begin position="610"/>
        <end position="636"/>
    </location>
</feature>
<dbReference type="OrthoDB" id="9932926at2759"/>
<dbReference type="eggNOG" id="ENOG502SB9J">
    <property type="taxonomic scope" value="Eukaryota"/>
</dbReference>
<evidence type="ECO:0000256" key="1">
    <source>
        <dbReference type="ARBA" id="ARBA00007764"/>
    </source>
</evidence>
<proteinExistence type="inferred from homology"/>
<name>V5EZH6_KALBG</name>
<protein>
    <submittedName>
        <fullName evidence="3">Uncharacterized protein</fullName>
    </submittedName>
</protein>
<evidence type="ECO:0000313" key="4">
    <source>
        <dbReference type="Proteomes" id="UP000019377"/>
    </source>
</evidence>
<dbReference type="STRING" id="1365824.V5EZH6"/>
<comment type="similarity">
    <text evidence="1">Belongs to the SH3BGR family.</text>
</comment>
<dbReference type="SUPFAM" id="SSF52833">
    <property type="entry name" value="Thioredoxin-like"/>
    <property type="match status" value="1"/>
</dbReference>
<feature type="region of interest" description="Disordered" evidence="2">
    <location>
        <begin position="195"/>
        <end position="220"/>
    </location>
</feature>
<feature type="compositionally biased region" description="Low complexity" evidence="2">
    <location>
        <begin position="204"/>
        <end position="220"/>
    </location>
</feature>
<feature type="region of interest" description="Disordered" evidence="2">
    <location>
        <begin position="659"/>
        <end position="818"/>
    </location>
</feature>
<feature type="compositionally biased region" description="Polar residues" evidence="2">
    <location>
        <begin position="758"/>
        <end position="773"/>
    </location>
</feature>
<evidence type="ECO:0000313" key="3">
    <source>
        <dbReference type="EMBL" id="EST08274.1"/>
    </source>
</evidence>
<evidence type="ECO:0000256" key="2">
    <source>
        <dbReference type="SAM" id="MobiDB-lite"/>
    </source>
</evidence>
<dbReference type="RefSeq" id="XP_016293263.1">
    <property type="nucleotide sequence ID" value="XM_016435194.1"/>
</dbReference>
<dbReference type="EMBL" id="KI545859">
    <property type="protein sequence ID" value="EST08274.1"/>
    <property type="molecule type" value="Genomic_DNA"/>
</dbReference>
<organism evidence="3 4">
    <name type="scientific">Kalmanozyma brasiliensis (strain GHG001)</name>
    <name type="common">Yeast</name>
    <name type="synonym">Pseudozyma brasiliensis</name>
    <dbReference type="NCBI Taxonomy" id="1365824"/>
    <lineage>
        <taxon>Eukaryota</taxon>
        <taxon>Fungi</taxon>
        <taxon>Dikarya</taxon>
        <taxon>Basidiomycota</taxon>
        <taxon>Ustilaginomycotina</taxon>
        <taxon>Ustilaginomycetes</taxon>
        <taxon>Ustilaginales</taxon>
        <taxon>Ustilaginaceae</taxon>
        <taxon>Kalmanozyma</taxon>
    </lineage>
</organism>
<feature type="compositionally biased region" description="Low complexity" evidence="2">
    <location>
        <begin position="731"/>
        <end position="746"/>
    </location>
</feature>
<dbReference type="PANTHER" id="PTHR12232:SF0">
    <property type="entry name" value="THIOREDOXIN DOMAIN-CONTAINING PROTEIN"/>
    <property type="match status" value="1"/>
</dbReference>
<sequence length="876" mass="91162">MAGPVVELFSTSILSNVKVRSRHERYTSVLAIKKVPYVYHDLASDDDAKSRWRRKAKDPQLPGILVNNEWVGSFDEFEEAVEFGELELFLGVAPAEAQTLPTAPHPAQFAVSSKDPSLYPTLPYAAEGAGRWKEPDADQFISSLNIKEEELNDADVDAMLTDIGKLASAPASTTEKKYVPSKEAAIKPLRFAKMGPTTSHQRMPSGSSGTSSPAAGTRASPIARYSATQRSTKALAAEADALTSNRKTSGALLREAVSQGKTLDDAMEESRMRHVLSQDNIDDLFASLGLSNVDIGDDEVDQFLDQGAIPKGLRLGGDRVHRSSSRADKARDTAVAKDLVLKAREKGHGSARTSLSNDGSKLAQLQPASSIGTAAETQSSLPASILAVPSQAANIVEGVPKASGSDGIEANEAPDVKEVELDGGVAIKSGDDSEDTLSNAVNEDEATAATRQAIDSGADKEEGERAETKLAAADQAVGSNGISTIASEQPVVPSLSLSSQDESHVSEKGSTLAKAEPTISSTDAQDPPATGTVAPSRSGVSLDTDGDESEPIVRMGDDKGEDKVEAAASAAADGEAASVATSEVPSVVTASQNVKVQGSDAIVPVEVEGELTPTKEAPSLVSTAAEPTQPASTAAASLETHIAEDDDFSLELAQAASIASRYEERKTPTPSPQRPSISSGLDAISPTKPTAVTSADALSPPLGHVGGEADQEDSESPLHLGVEAAVDPSHQTSSRRQASSSSTSSRRAIDVPRPIAPQSVSPPASGFSDNPMSPDTLAKRKKGILGFGLGRDKEKDKENLSTNTNAANSKAGGGVTRGHERTISQILRDADAVLQSDDYEEAGGEDTVDSAMLFGSATVDVEAGQTPSLRGASRPL</sequence>
<dbReference type="PANTHER" id="PTHR12232">
    <property type="entry name" value="SH3 DOMAIN-BINDING GLUTAMIC ACID-RICH-LIKE PROTEIN"/>
    <property type="match status" value="1"/>
</dbReference>
<dbReference type="HOGENOM" id="CLU_328212_0_0_1"/>
<feature type="compositionally biased region" description="Low complexity" evidence="2">
    <location>
        <begin position="566"/>
        <end position="580"/>
    </location>
</feature>
<dbReference type="InterPro" id="IPR006993">
    <property type="entry name" value="Glut_rich_SH3-bd"/>
</dbReference>
<dbReference type="Proteomes" id="UP000019377">
    <property type="component" value="Unassembled WGS sequence"/>
</dbReference>
<dbReference type="Gene3D" id="3.40.30.10">
    <property type="entry name" value="Glutaredoxin"/>
    <property type="match status" value="1"/>
</dbReference>
<dbReference type="InterPro" id="IPR036249">
    <property type="entry name" value="Thioredoxin-like_sf"/>
</dbReference>
<feature type="compositionally biased region" description="Polar residues" evidence="2">
    <location>
        <begin position="620"/>
        <end position="635"/>
    </location>
</feature>
<accession>V5EZH6</accession>
<dbReference type="PROSITE" id="PS51354">
    <property type="entry name" value="GLUTAREDOXIN_2"/>
    <property type="match status" value="1"/>
</dbReference>
<feature type="region of interest" description="Disordered" evidence="2">
    <location>
        <begin position="490"/>
        <end position="586"/>
    </location>
</feature>